<feature type="transmembrane region" description="Helical" evidence="1">
    <location>
        <begin position="161"/>
        <end position="178"/>
    </location>
</feature>
<keyword evidence="1" id="KW-1133">Transmembrane helix</keyword>
<dbReference type="InterPro" id="IPR037185">
    <property type="entry name" value="EmrE-like"/>
</dbReference>
<feature type="transmembrane region" description="Helical" evidence="1">
    <location>
        <begin position="227"/>
        <end position="249"/>
    </location>
</feature>
<dbReference type="EMBL" id="AM270417">
    <property type="protein sequence ID" value="CAK32590.1"/>
    <property type="molecule type" value="Genomic_DNA"/>
</dbReference>
<keyword evidence="1" id="KW-0812">Transmembrane</keyword>
<feature type="transmembrane region" description="Helical" evidence="1">
    <location>
        <begin position="255"/>
        <end position="276"/>
    </location>
</feature>
<dbReference type="SUPFAM" id="SSF103481">
    <property type="entry name" value="Multidrug resistance efflux transporter EmrE"/>
    <property type="match status" value="2"/>
</dbReference>
<gene>
    <name evidence="3" type="ORF">17H9-16</name>
</gene>
<feature type="transmembrane region" description="Helical" evidence="1">
    <location>
        <begin position="285"/>
        <end position="301"/>
    </location>
</feature>
<evidence type="ECO:0000256" key="1">
    <source>
        <dbReference type="SAM" id="Phobius"/>
    </source>
</evidence>
<dbReference type="GO" id="GO:0016020">
    <property type="term" value="C:membrane"/>
    <property type="evidence" value="ECO:0007669"/>
    <property type="project" value="InterPro"/>
</dbReference>
<feature type="transmembrane region" description="Helical" evidence="1">
    <location>
        <begin position="111"/>
        <end position="140"/>
    </location>
</feature>
<accession>Q1EI20</accession>
<evidence type="ECO:0000259" key="2">
    <source>
        <dbReference type="Pfam" id="PF00892"/>
    </source>
</evidence>
<sequence>MFELWVPITIAAAFMQNLRSALQKHLKAQLTDAGVTAVRFFYAWPFAVLYVWGLARWGGFAVPDVSATFVLYCLLGGVSQIVFTFLLVYLFSFRNFAVGTIYSKTEVAQVAVLGLVILGDPLSLAAVLAIALSLVGVVVLSVARTRITAASVVAGLTGKPTLIGLACGAFLGASVVFYRGGALSLGGQGFVMQAAFTLAVSVVMQTVIMGVYLTIREPGQITDILKNWPAALSVGVAGALASAAWFTAFTIQNAAYVRALGQVELVFTVIASALFFKERTSAREFLGIGLIIAAILILVLAG</sequence>
<feature type="domain" description="EamA" evidence="2">
    <location>
        <begin position="193"/>
        <end position="299"/>
    </location>
</feature>
<dbReference type="Pfam" id="PF00892">
    <property type="entry name" value="EamA"/>
    <property type="match status" value="1"/>
</dbReference>
<feature type="transmembrane region" description="Helical" evidence="1">
    <location>
        <begin position="69"/>
        <end position="91"/>
    </location>
</feature>
<feature type="transmembrane region" description="Helical" evidence="1">
    <location>
        <begin position="190"/>
        <end position="215"/>
    </location>
</feature>
<dbReference type="AlphaFoldDB" id="Q1EI20"/>
<protein>
    <recommendedName>
        <fullName evidence="2">EamA domain-containing protein</fullName>
    </recommendedName>
</protein>
<organism evidence="3">
    <name type="scientific">uncultured organism</name>
    <dbReference type="NCBI Taxonomy" id="155900"/>
    <lineage>
        <taxon>unclassified sequences</taxon>
        <taxon>environmental samples</taxon>
    </lineage>
</organism>
<keyword evidence="1" id="KW-0472">Membrane</keyword>
<feature type="transmembrane region" description="Helical" evidence="1">
    <location>
        <begin position="36"/>
        <end position="57"/>
    </location>
</feature>
<evidence type="ECO:0000313" key="3">
    <source>
        <dbReference type="EMBL" id="CAK32590.1"/>
    </source>
</evidence>
<dbReference type="Gene3D" id="1.10.3730.20">
    <property type="match status" value="1"/>
</dbReference>
<reference evidence="3" key="1">
    <citation type="submission" date="2006-06" db="EMBL/GenBank/DDBJ databases">
        <title>Construction and analysis of a metagenomic library from a deep-sea sediment of east Pacific nodule Province.</title>
        <authorList>
            <person name="Xu M."/>
            <person name="Xiao X."/>
            <person name="Wang F."/>
        </authorList>
    </citation>
    <scope>NUCLEOTIDE SEQUENCE</scope>
</reference>
<proteinExistence type="predicted"/>
<dbReference type="InterPro" id="IPR000620">
    <property type="entry name" value="EamA_dom"/>
</dbReference>
<name>Q1EI20_9ZZZZ</name>